<dbReference type="InterPro" id="IPR039417">
    <property type="entry name" value="Peptidase_C1A_papain-like"/>
</dbReference>
<feature type="compositionally biased region" description="Polar residues" evidence="4">
    <location>
        <begin position="316"/>
        <end position="325"/>
    </location>
</feature>
<dbReference type="EMBL" id="BRYB01000848">
    <property type="protein sequence ID" value="GMI38908.1"/>
    <property type="molecule type" value="Genomic_DNA"/>
</dbReference>
<dbReference type="InterPro" id="IPR013128">
    <property type="entry name" value="Peptidase_C1A"/>
</dbReference>
<name>A0ABQ6N2I3_9STRA</name>
<feature type="signal peptide" evidence="5">
    <location>
        <begin position="1"/>
        <end position="16"/>
    </location>
</feature>
<keyword evidence="3" id="KW-1015">Disulfide bond</keyword>
<evidence type="ECO:0000256" key="4">
    <source>
        <dbReference type="SAM" id="MobiDB-lite"/>
    </source>
</evidence>
<feature type="domain" description="Cathepsin propeptide inhibitor" evidence="7">
    <location>
        <begin position="29"/>
        <end position="84"/>
    </location>
</feature>
<comment type="caution">
    <text evidence="8">The sequence shown here is derived from an EMBL/GenBank/DDBJ whole genome shotgun (WGS) entry which is preliminary data.</text>
</comment>
<dbReference type="SMART" id="SM00848">
    <property type="entry name" value="Inhibitor_I29"/>
    <property type="match status" value="1"/>
</dbReference>
<dbReference type="SUPFAM" id="SSF54001">
    <property type="entry name" value="Cysteine proteinases"/>
    <property type="match status" value="1"/>
</dbReference>
<dbReference type="Proteomes" id="UP001165060">
    <property type="component" value="Unassembled WGS sequence"/>
</dbReference>
<dbReference type="InterPro" id="IPR000169">
    <property type="entry name" value="Pept_cys_AS"/>
</dbReference>
<protein>
    <submittedName>
        <fullName evidence="8">Uncharacterized protein</fullName>
    </submittedName>
</protein>
<organism evidence="8 9">
    <name type="scientific">Tetraparma gracilis</name>
    <dbReference type="NCBI Taxonomy" id="2962635"/>
    <lineage>
        <taxon>Eukaryota</taxon>
        <taxon>Sar</taxon>
        <taxon>Stramenopiles</taxon>
        <taxon>Ochrophyta</taxon>
        <taxon>Bolidophyceae</taxon>
        <taxon>Parmales</taxon>
        <taxon>Triparmaceae</taxon>
        <taxon>Tetraparma</taxon>
    </lineage>
</organism>
<dbReference type="InterPro" id="IPR038765">
    <property type="entry name" value="Papain-like_cys_pep_sf"/>
</dbReference>
<sequence>MKTACLLLTMAAVSQAKLMKPKSHYEADFKAHLETHGMKFSGTEYSTRLSIFAANDDAIEAHNAGDSTYTLGHNQFSHLAFDEFEAMYLSEPAPRTEGSRYVNAFEGVTADDSVDWATTDYVSDVKNQGSCGSCWAFSTTGGMEGAYMLKYGSAMVFSEQQLVSCDTDGEDQGCNGGLMDNAFQYIAANGLATEESYPYASSSGKAPKCESFTPVEGTKGIKYTDVANDDASLAKAISQQPVSVAVDADFHWQLYRGGIFTKTSGTKLDHGVLAVGYGTDGQDFWKVKNSWGDSWGEDGYIRMQRVPDQKDGPCGITSSASYPTL</sequence>
<dbReference type="CDD" id="cd02248">
    <property type="entry name" value="Peptidase_C1A"/>
    <property type="match status" value="1"/>
</dbReference>
<accession>A0ABQ6N2I3</accession>
<dbReference type="InterPro" id="IPR025660">
    <property type="entry name" value="Pept_his_AS"/>
</dbReference>
<feature type="domain" description="Peptidase C1A papain C-terminal" evidence="6">
    <location>
        <begin position="110"/>
        <end position="324"/>
    </location>
</feature>
<feature type="region of interest" description="Disordered" evidence="4">
    <location>
        <begin position="306"/>
        <end position="325"/>
    </location>
</feature>
<evidence type="ECO:0000259" key="7">
    <source>
        <dbReference type="SMART" id="SM00848"/>
    </source>
</evidence>
<keyword evidence="2" id="KW-0865">Zymogen</keyword>
<keyword evidence="9" id="KW-1185">Reference proteome</keyword>
<reference evidence="8 9" key="1">
    <citation type="journal article" date="2023" name="Commun. Biol.">
        <title>Genome analysis of Parmales, the sister group of diatoms, reveals the evolutionary specialization of diatoms from phago-mixotrophs to photoautotrophs.</title>
        <authorList>
            <person name="Ban H."/>
            <person name="Sato S."/>
            <person name="Yoshikawa S."/>
            <person name="Yamada K."/>
            <person name="Nakamura Y."/>
            <person name="Ichinomiya M."/>
            <person name="Sato N."/>
            <person name="Blanc-Mathieu R."/>
            <person name="Endo H."/>
            <person name="Kuwata A."/>
            <person name="Ogata H."/>
        </authorList>
    </citation>
    <scope>NUCLEOTIDE SEQUENCE [LARGE SCALE GENOMIC DNA]</scope>
</reference>
<dbReference type="PRINTS" id="PR00705">
    <property type="entry name" value="PAPAIN"/>
</dbReference>
<evidence type="ECO:0000256" key="5">
    <source>
        <dbReference type="SAM" id="SignalP"/>
    </source>
</evidence>
<evidence type="ECO:0000256" key="2">
    <source>
        <dbReference type="ARBA" id="ARBA00023145"/>
    </source>
</evidence>
<dbReference type="InterPro" id="IPR000668">
    <property type="entry name" value="Peptidase_C1A_C"/>
</dbReference>
<evidence type="ECO:0000256" key="3">
    <source>
        <dbReference type="ARBA" id="ARBA00023157"/>
    </source>
</evidence>
<proteinExistence type="inferred from homology"/>
<comment type="similarity">
    <text evidence="1">Belongs to the peptidase C1 family.</text>
</comment>
<evidence type="ECO:0000313" key="8">
    <source>
        <dbReference type="EMBL" id="GMI38908.1"/>
    </source>
</evidence>
<dbReference type="PROSITE" id="PS00139">
    <property type="entry name" value="THIOL_PROTEASE_CYS"/>
    <property type="match status" value="1"/>
</dbReference>
<dbReference type="SMART" id="SM00645">
    <property type="entry name" value="Pept_C1"/>
    <property type="match status" value="1"/>
</dbReference>
<evidence type="ECO:0000313" key="9">
    <source>
        <dbReference type="Proteomes" id="UP001165060"/>
    </source>
</evidence>
<dbReference type="PANTHER" id="PTHR12411">
    <property type="entry name" value="CYSTEINE PROTEASE FAMILY C1-RELATED"/>
    <property type="match status" value="1"/>
</dbReference>
<dbReference type="Pfam" id="PF08246">
    <property type="entry name" value="Inhibitor_I29"/>
    <property type="match status" value="1"/>
</dbReference>
<evidence type="ECO:0000256" key="1">
    <source>
        <dbReference type="ARBA" id="ARBA00008455"/>
    </source>
</evidence>
<dbReference type="Pfam" id="PF00112">
    <property type="entry name" value="Peptidase_C1"/>
    <property type="match status" value="1"/>
</dbReference>
<feature type="chain" id="PRO_5045277579" evidence="5">
    <location>
        <begin position="17"/>
        <end position="325"/>
    </location>
</feature>
<keyword evidence="5" id="KW-0732">Signal</keyword>
<gene>
    <name evidence="8" type="ORF">TeGR_g8751</name>
</gene>
<dbReference type="Gene3D" id="3.90.70.10">
    <property type="entry name" value="Cysteine proteinases"/>
    <property type="match status" value="1"/>
</dbReference>
<dbReference type="InterPro" id="IPR013201">
    <property type="entry name" value="Prot_inhib_I29"/>
</dbReference>
<evidence type="ECO:0000259" key="6">
    <source>
        <dbReference type="SMART" id="SM00645"/>
    </source>
</evidence>
<dbReference type="PROSITE" id="PS00639">
    <property type="entry name" value="THIOL_PROTEASE_HIS"/>
    <property type="match status" value="1"/>
</dbReference>